<feature type="compositionally biased region" description="Low complexity" evidence="4">
    <location>
        <begin position="51"/>
        <end position="71"/>
    </location>
</feature>
<evidence type="ECO:0000313" key="6">
    <source>
        <dbReference type="Proteomes" id="UP001180020"/>
    </source>
</evidence>
<feature type="region of interest" description="Disordered" evidence="4">
    <location>
        <begin position="46"/>
        <end position="72"/>
    </location>
</feature>
<reference evidence="5" key="1">
    <citation type="journal article" date="2023" name="Nat. Commun.">
        <title>Diploid and tetraploid genomes of Acorus and the evolution of monocots.</title>
        <authorList>
            <person name="Ma L."/>
            <person name="Liu K.W."/>
            <person name="Li Z."/>
            <person name="Hsiao Y.Y."/>
            <person name="Qi Y."/>
            <person name="Fu T."/>
            <person name="Tang G.D."/>
            <person name="Zhang D."/>
            <person name="Sun W.H."/>
            <person name="Liu D.K."/>
            <person name="Li Y."/>
            <person name="Chen G.Z."/>
            <person name="Liu X.D."/>
            <person name="Liao X.Y."/>
            <person name="Jiang Y.T."/>
            <person name="Yu X."/>
            <person name="Hao Y."/>
            <person name="Huang J."/>
            <person name="Zhao X.W."/>
            <person name="Ke S."/>
            <person name="Chen Y.Y."/>
            <person name="Wu W.L."/>
            <person name="Hsu J.L."/>
            <person name="Lin Y.F."/>
            <person name="Huang M.D."/>
            <person name="Li C.Y."/>
            <person name="Huang L."/>
            <person name="Wang Z.W."/>
            <person name="Zhao X."/>
            <person name="Zhong W.Y."/>
            <person name="Peng D.H."/>
            <person name="Ahmad S."/>
            <person name="Lan S."/>
            <person name="Zhang J.S."/>
            <person name="Tsai W.C."/>
            <person name="Van de Peer Y."/>
            <person name="Liu Z.J."/>
        </authorList>
    </citation>
    <scope>NUCLEOTIDE SEQUENCE</scope>
    <source>
        <strain evidence="5">CP</strain>
    </source>
</reference>
<comment type="similarity">
    <text evidence="2">Belongs to the NPR1-interactor family.</text>
</comment>
<reference evidence="5" key="2">
    <citation type="submission" date="2023-06" db="EMBL/GenBank/DDBJ databases">
        <authorList>
            <person name="Ma L."/>
            <person name="Liu K.-W."/>
            <person name="Li Z."/>
            <person name="Hsiao Y.-Y."/>
            <person name="Qi Y."/>
            <person name="Fu T."/>
            <person name="Tang G."/>
            <person name="Zhang D."/>
            <person name="Sun W.-H."/>
            <person name="Liu D.-K."/>
            <person name="Li Y."/>
            <person name="Chen G.-Z."/>
            <person name="Liu X.-D."/>
            <person name="Liao X.-Y."/>
            <person name="Jiang Y.-T."/>
            <person name="Yu X."/>
            <person name="Hao Y."/>
            <person name="Huang J."/>
            <person name="Zhao X.-W."/>
            <person name="Ke S."/>
            <person name="Chen Y.-Y."/>
            <person name="Wu W.-L."/>
            <person name="Hsu J.-L."/>
            <person name="Lin Y.-F."/>
            <person name="Huang M.-D."/>
            <person name="Li C.-Y."/>
            <person name="Huang L."/>
            <person name="Wang Z.-W."/>
            <person name="Zhao X."/>
            <person name="Zhong W.-Y."/>
            <person name="Peng D.-H."/>
            <person name="Ahmad S."/>
            <person name="Lan S."/>
            <person name="Zhang J.-S."/>
            <person name="Tsai W.-C."/>
            <person name="Van De Peer Y."/>
            <person name="Liu Z.-J."/>
        </authorList>
    </citation>
    <scope>NUCLEOTIDE SEQUENCE</scope>
    <source>
        <strain evidence="5">CP</strain>
        <tissue evidence="5">Leaves</tissue>
    </source>
</reference>
<dbReference type="Pfam" id="PF15699">
    <property type="entry name" value="NPR1_interact"/>
    <property type="match status" value="1"/>
</dbReference>
<evidence type="ECO:0000256" key="3">
    <source>
        <dbReference type="ARBA" id="ARBA00023242"/>
    </source>
</evidence>
<comment type="caution">
    <text evidence="5">The sequence shown here is derived from an EMBL/GenBank/DDBJ whole genome shotgun (WGS) entry which is preliminary data.</text>
</comment>
<proteinExistence type="inferred from homology"/>
<dbReference type="GO" id="GO:0005634">
    <property type="term" value="C:nucleus"/>
    <property type="evidence" value="ECO:0007669"/>
    <property type="project" value="UniProtKB-SubCell"/>
</dbReference>
<dbReference type="PANTHER" id="PTHR33669">
    <property type="entry name" value="PROTEIN NEGATIVE REGULATOR OF RESISTANCE"/>
    <property type="match status" value="1"/>
</dbReference>
<dbReference type="EMBL" id="JAUJYO010000001">
    <property type="protein sequence ID" value="KAK1325368.1"/>
    <property type="molecule type" value="Genomic_DNA"/>
</dbReference>
<dbReference type="PANTHER" id="PTHR33669:SF14">
    <property type="entry name" value="NRR REPRESSOR HOMOLOG 3"/>
    <property type="match status" value="1"/>
</dbReference>
<protein>
    <submittedName>
        <fullName evidence="5">Uncharacterized protein</fullName>
    </submittedName>
</protein>
<dbReference type="Proteomes" id="UP001180020">
    <property type="component" value="Unassembled WGS sequence"/>
</dbReference>
<evidence type="ECO:0000256" key="1">
    <source>
        <dbReference type="ARBA" id="ARBA00004123"/>
    </source>
</evidence>
<evidence type="ECO:0000313" key="5">
    <source>
        <dbReference type="EMBL" id="KAK1325368.1"/>
    </source>
</evidence>
<keyword evidence="6" id="KW-1185">Reference proteome</keyword>
<evidence type="ECO:0000256" key="2">
    <source>
        <dbReference type="ARBA" id="ARBA00009937"/>
    </source>
</evidence>
<feature type="compositionally biased region" description="Basic and acidic residues" evidence="4">
    <location>
        <begin position="107"/>
        <end position="123"/>
    </location>
</feature>
<dbReference type="GO" id="GO:0010112">
    <property type="term" value="P:regulation of systemic acquired resistance"/>
    <property type="evidence" value="ECO:0007669"/>
    <property type="project" value="InterPro"/>
</dbReference>
<dbReference type="AlphaFoldDB" id="A0AAV9FKC1"/>
<keyword evidence="3" id="KW-0539">Nucleus</keyword>
<gene>
    <name evidence="5" type="ORF">QJS10_CPA01g01449</name>
</gene>
<comment type="subcellular location">
    <subcellularLocation>
        <location evidence="1">Nucleus</location>
    </subcellularLocation>
</comment>
<name>A0AAV9FKC1_ACOCL</name>
<sequence>MEGDKTKRPSTTFVSRGSQVVVNEGEEEKKMEEFFTLIRKIKALKDHCRKTSSSSSSEGTKTGGSSTTSTTAWVPSFELEDFNQDVEFKPMPVVVVPPPPPPTEVEEEKKRRVGDDMDLELRL</sequence>
<dbReference type="InterPro" id="IPR031425">
    <property type="entry name" value="NPR1/NH1-interacting"/>
</dbReference>
<evidence type="ECO:0000256" key="4">
    <source>
        <dbReference type="SAM" id="MobiDB-lite"/>
    </source>
</evidence>
<accession>A0AAV9FKC1</accession>
<feature type="region of interest" description="Disordered" evidence="4">
    <location>
        <begin position="91"/>
        <end position="123"/>
    </location>
</feature>
<organism evidence="5 6">
    <name type="scientific">Acorus calamus</name>
    <name type="common">Sweet flag</name>
    <dbReference type="NCBI Taxonomy" id="4465"/>
    <lineage>
        <taxon>Eukaryota</taxon>
        <taxon>Viridiplantae</taxon>
        <taxon>Streptophyta</taxon>
        <taxon>Embryophyta</taxon>
        <taxon>Tracheophyta</taxon>
        <taxon>Spermatophyta</taxon>
        <taxon>Magnoliopsida</taxon>
        <taxon>Liliopsida</taxon>
        <taxon>Acoraceae</taxon>
        <taxon>Acorus</taxon>
    </lineage>
</organism>